<evidence type="ECO:0000256" key="1">
    <source>
        <dbReference type="ARBA" id="ARBA00008635"/>
    </source>
</evidence>
<dbReference type="Proteomes" id="UP000762110">
    <property type="component" value="Unassembled WGS sequence"/>
</dbReference>
<evidence type="ECO:0000256" key="2">
    <source>
        <dbReference type="ARBA" id="ARBA00022723"/>
    </source>
</evidence>
<dbReference type="Gene3D" id="1.20.120.450">
    <property type="entry name" value="dinb family like domain"/>
    <property type="match status" value="1"/>
</dbReference>
<keyword evidence="2" id="KW-0479">Metal-binding</keyword>
<dbReference type="RefSeq" id="WP_173271809.1">
    <property type="nucleotide sequence ID" value="NZ_JABMKV010000002.1"/>
</dbReference>
<dbReference type="PANTHER" id="PTHR37302:SF1">
    <property type="entry name" value="PROTEIN DINB"/>
    <property type="match status" value="1"/>
</dbReference>
<reference evidence="3 4" key="1">
    <citation type="submission" date="2020-05" db="EMBL/GenBank/DDBJ databases">
        <title>Description of Pedobacter foliorum sp. nov.</title>
        <authorList>
            <person name="Qi S."/>
            <person name="Carlier A."/>
            <person name="Cnockaert M."/>
            <person name="Vandamme P."/>
        </authorList>
    </citation>
    <scope>NUCLEOTIDE SEQUENCE [LARGE SCALE GENOMIC DNA]</scope>
    <source>
        <strain evidence="3 4">LMG 31300</strain>
    </source>
</reference>
<name>A0ABX2DDC8_9SPHI</name>
<comment type="caution">
    <text evidence="3">The sequence shown here is derived from an EMBL/GenBank/DDBJ whole genome shotgun (WGS) entry which is preliminary data.</text>
</comment>
<evidence type="ECO:0000313" key="3">
    <source>
        <dbReference type="EMBL" id="NQX32099.1"/>
    </source>
</evidence>
<dbReference type="PANTHER" id="PTHR37302">
    <property type="entry name" value="SLR1116 PROTEIN"/>
    <property type="match status" value="1"/>
</dbReference>
<proteinExistence type="inferred from homology"/>
<evidence type="ECO:0000313" key="4">
    <source>
        <dbReference type="Proteomes" id="UP000762110"/>
    </source>
</evidence>
<gene>
    <name evidence="3" type="ORF">HQN85_10195</name>
</gene>
<dbReference type="InterPro" id="IPR007837">
    <property type="entry name" value="DinB"/>
</dbReference>
<sequence>MLLKKMLNYTAKADAILIADLIKVALPEANKLFSHVLTAQHIWLKRVLNQTPDFGVWEIKSVEDFQAISEHNLKLAEDILQHVSLEKDITYKNGAGDEFTNKVEDILLHICNHSTYHRAQISTMLRVSGYTPPITDYIMLKRTNQI</sequence>
<dbReference type="Pfam" id="PF05163">
    <property type="entry name" value="DinB"/>
    <property type="match status" value="1"/>
</dbReference>
<dbReference type="SUPFAM" id="SSF109854">
    <property type="entry name" value="DinB/YfiT-like putative metalloenzymes"/>
    <property type="match status" value="1"/>
</dbReference>
<accession>A0ABX2DDC8</accession>
<organism evidence="3 4">
    <name type="scientific">Pedobacter boryungensis</name>
    <dbReference type="NCBI Taxonomy" id="869962"/>
    <lineage>
        <taxon>Bacteria</taxon>
        <taxon>Pseudomonadati</taxon>
        <taxon>Bacteroidota</taxon>
        <taxon>Sphingobacteriia</taxon>
        <taxon>Sphingobacteriales</taxon>
        <taxon>Sphingobacteriaceae</taxon>
        <taxon>Pedobacter</taxon>
    </lineage>
</organism>
<dbReference type="InterPro" id="IPR034660">
    <property type="entry name" value="DinB/YfiT-like"/>
</dbReference>
<comment type="similarity">
    <text evidence="1">Belongs to the DinB family.</text>
</comment>
<dbReference type="EMBL" id="JABMKV010000002">
    <property type="protein sequence ID" value="NQX32099.1"/>
    <property type="molecule type" value="Genomic_DNA"/>
</dbReference>
<protein>
    <submittedName>
        <fullName evidence="3">Damage-inducible protein DinB</fullName>
    </submittedName>
</protein>
<keyword evidence="4" id="KW-1185">Reference proteome</keyword>